<dbReference type="EMBL" id="CP102290">
    <property type="protein sequence ID" value="UWP60152.1"/>
    <property type="molecule type" value="Genomic_DNA"/>
</dbReference>
<organism evidence="2 3">
    <name type="scientific">Ruminococcus gauvreauii</name>
    <dbReference type="NCBI Taxonomy" id="438033"/>
    <lineage>
        <taxon>Bacteria</taxon>
        <taxon>Bacillati</taxon>
        <taxon>Bacillota</taxon>
        <taxon>Clostridia</taxon>
        <taxon>Eubacteriales</taxon>
        <taxon>Oscillospiraceae</taxon>
        <taxon>Ruminococcus</taxon>
    </lineage>
</organism>
<dbReference type="Proteomes" id="UP001060164">
    <property type="component" value="Chromosome"/>
</dbReference>
<evidence type="ECO:0000313" key="3">
    <source>
        <dbReference type="Proteomes" id="UP001060164"/>
    </source>
</evidence>
<sequence>MGNRTYRAQTWEDWYQDARGYSKTFGNLLVPHNYVTAEGYRLGRWIERQRAMYNGVLPSSLNPVRCHQLENIGMIWKLENRYAWEEWISEAKEYHQEHQDLNVPADYITKGGCRLGFWIKEQRKKYKACQLTKKQIQELEQYKMVWSFYERKDWTYWFRLAEGYYQKHGDLLVPAGYTTSGGEKLGSWIAVQRERYCGKNGRKCLTQEQTEALDGISMVWMPEVVREERWNTMIRWIEDYKNQHDCLPLKPTLKAPDGRSMGNWICTQRMALRKGKVSNDRRKRLKNLGILPFGGTEQE</sequence>
<name>A0ABY5VIC4_9FIRM</name>
<dbReference type="PANTHER" id="PTHR33418">
    <property type="entry name" value="HELICASE-ASSOCIATED"/>
    <property type="match status" value="1"/>
</dbReference>
<dbReference type="InterPro" id="IPR005114">
    <property type="entry name" value="Helicase_assoc"/>
</dbReference>
<feature type="domain" description="Helicase-associated" evidence="1">
    <location>
        <begin position="227"/>
        <end position="289"/>
    </location>
</feature>
<feature type="domain" description="Helicase-associated" evidence="1">
    <location>
        <begin position="81"/>
        <end position="141"/>
    </location>
</feature>
<dbReference type="Gene3D" id="6.10.140.530">
    <property type="match status" value="4"/>
</dbReference>
<keyword evidence="3" id="KW-1185">Reference proteome</keyword>
<dbReference type="PANTHER" id="PTHR33418:SF1">
    <property type="entry name" value="HELICASE-ASSOCIATED DOMAIN-CONTAINING PROTEIN"/>
    <property type="match status" value="1"/>
</dbReference>
<evidence type="ECO:0000313" key="2">
    <source>
        <dbReference type="EMBL" id="UWP60152.1"/>
    </source>
</evidence>
<proteinExistence type="predicted"/>
<feature type="domain" description="Helicase-associated" evidence="1">
    <location>
        <begin position="151"/>
        <end position="217"/>
    </location>
</feature>
<dbReference type="Pfam" id="PF03457">
    <property type="entry name" value="HA"/>
    <property type="match status" value="4"/>
</dbReference>
<reference evidence="2" key="1">
    <citation type="journal article" date="2022" name="Cell">
        <title>Design, construction, and in vivo augmentation of a complex gut microbiome.</title>
        <authorList>
            <person name="Cheng A.G."/>
            <person name="Ho P.Y."/>
            <person name="Aranda-Diaz A."/>
            <person name="Jain S."/>
            <person name="Yu F.B."/>
            <person name="Meng X."/>
            <person name="Wang M."/>
            <person name="Iakiviak M."/>
            <person name="Nagashima K."/>
            <person name="Zhao A."/>
            <person name="Murugkar P."/>
            <person name="Patil A."/>
            <person name="Atabakhsh K."/>
            <person name="Weakley A."/>
            <person name="Yan J."/>
            <person name="Brumbaugh A.R."/>
            <person name="Higginbottom S."/>
            <person name="Dimas A."/>
            <person name="Shiver A.L."/>
            <person name="Deutschbauer A."/>
            <person name="Neff N."/>
            <person name="Sonnenburg J.L."/>
            <person name="Huang K.C."/>
            <person name="Fischbach M.A."/>
        </authorList>
    </citation>
    <scope>NUCLEOTIDE SEQUENCE</scope>
    <source>
        <strain evidence="2">DSM 19829</strain>
    </source>
</reference>
<accession>A0ABY5VIC4</accession>
<protein>
    <submittedName>
        <fullName evidence="2">Helicase associated domain-containing protein</fullName>
    </submittedName>
</protein>
<gene>
    <name evidence="2" type="ORF">NQ502_03595</name>
</gene>
<evidence type="ECO:0000259" key="1">
    <source>
        <dbReference type="Pfam" id="PF03457"/>
    </source>
</evidence>
<feature type="domain" description="Helicase-associated" evidence="1">
    <location>
        <begin position="8"/>
        <end position="74"/>
    </location>
</feature>
<dbReference type="RefSeq" id="WP_028529986.1">
    <property type="nucleotide sequence ID" value="NZ_CABLBR010000039.1"/>
</dbReference>